<proteinExistence type="predicted"/>
<dbReference type="Proteomes" id="UP000265703">
    <property type="component" value="Unassembled WGS sequence"/>
</dbReference>
<protein>
    <submittedName>
        <fullName evidence="1">Uncharacterized protein</fullName>
    </submittedName>
</protein>
<keyword evidence="2" id="KW-1185">Reference proteome</keyword>
<reference evidence="1 2" key="1">
    <citation type="submission" date="2018-06" db="EMBL/GenBank/DDBJ databases">
        <title>Comparative genomics reveals the genomic features of Rhizophagus irregularis, R. cerebriforme, R. diaphanum and Gigaspora rosea, and their symbiotic lifestyle signature.</title>
        <authorList>
            <person name="Morin E."/>
            <person name="San Clemente H."/>
            <person name="Chen E.C.H."/>
            <person name="De La Providencia I."/>
            <person name="Hainaut M."/>
            <person name="Kuo A."/>
            <person name="Kohler A."/>
            <person name="Murat C."/>
            <person name="Tang N."/>
            <person name="Roy S."/>
            <person name="Loubradou J."/>
            <person name="Henrissat B."/>
            <person name="Grigoriev I.V."/>
            <person name="Corradi N."/>
            <person name="Roux C."/>
            <person name="Martin F.M."/>
        </authorList>
    </citation>
    <scope>NUCLEOTIDE SEQUENCE [LARGE SCALE GENOMIC DNA]</scope>
    <source>
        <strain evidence="1 2">DAOM 227022</strain>
    </source>
</reference>
<dbReference type="OrthoDB" id="2438013at2759"/>
<accession>A0A397SJE7</accession>
<evidence type="ECO:0000313" key="2">
    <source>
        <dbReference type="Proteomes" id="UP000265703"/>
    </source>
</evidence>
<evidence type="ECO:0000313" key="1">
    <source>
        <dbReference type="EMBL" id="RIA82931.1"/>
    </source>
</evidence>
<organism evidence="1 2">
    <name type="scientific">Glomus cerebriforme</name>
    <dbReference type="NCBI Taxonomy" id="658196"/>
    <lineage>
        <taxon>Eukaryota</taxon>
        <taxon>Fungi</taxon>
        <taxon>Fungi incertae sedis</taxon>
        <taxon>Mucoromycota</taxon>
        <taxon>Glomeromycotina</taxon>
        <taxon>Glomeromycetes</taxon>
        <taxon>Glomerales</taxon>
        <taxon>Glomeraceae</taxon>
        <taxon>Glomus</taxon>
    </lineage>
</organism>
<dbReference type="EMBL" id="QKYT01000616">
    <property type="protein sequence ID" value="RIA82931.1"/>
    <property type="molecule type" value="Genomic_DNA"/>
</dbReference>
<comment type="caution">
    <text evidence="1">The sequence shown here is derived from an EMBL/GenBank/DDBJ whole genome shotgun (WGS) entry which is preliminary data.</text>
</comment>
<name>A0A397SJE7_9GLOM</name>
<sequence length="91" mass="10745">MPFPLRPKPAYEDTVYYIQLMQARAHEEYPPKDGYENSRQLNVVARAILIHPDLVIMWKDIGYYEICNDVNEFVILNEIGDFFDEFISNNS</sequence>
<gene>
    <name evidence="1" type="ORF">C1645_834589</name>
</gene>
<dbReference type="STRING" id="658196.A0A397SJE7"/>
<dbReference type="AlphaFoldDB" id="A0A397SJE7"/>